<feature type="region of interest" description="Disordered" evidence="1">
    <location>
        <begin position="221"/>
        <end position="392"/>
    </location>
</feature>
<evidence type="ECO:0000313" key="3">
    <source>
        <dbReference type="Ensembl" id="ENSLLEP00000045537.1"/>
    </source>
</evidence>
<dbReference type="GeneTree" id="ENSGT00510000048428"/>
<dbReference type="Gene3D" id="3.40.50.10140">
    <property type="entry name" value="Toll/interleukin-1 receptor homology (TIR) domain"/>
    <property type="match status" value="1"/>
</dbReference>
<dbReference type="AlphaFoldDB" id="A0A8C5R0T1"/>
<dbReference type="GO" id="GO:0035663">
    <property type="term" value="F:Toll-like receptor 2 binding"/>
    <property type="evidence" value="ECO:0007669"/>
    <property type="project" value="TreeGrafter"/>
</dbReference>
<feature type="region of interest" description="Disordered" evidence="1">
    <location>
        <begin position="13"/>
        <end position="63"/>
    </location>
</feature>
<dbReference type="PANTHER" id="PTHR22662:SF0">
    <property type="entry name" value="TOLL_INTERLEUKIN-1 RECEPTOR DOMAIN-CONTAINING ADAPTER PROTEIN"/>
    <property type="match status" value="1"/>
</dbReference>
<feature type="compositionally biased region" description="Polar residues" evidence="1">
    <location>
        <begin position="15"/>
        <end position="24"/>
    </location>
</feature>
<organism evidence="3 4">
    <name type="scientific">Leptobrachium leishanense</name>
    <name type="common">Leishan spiny toad</name>
    <dbReference type="NCBI Taxonomy" id="445787"/>
    <lineage>
        <taxon>Eukaryota</taxon>
        <taxon>Metazoa</taxon>
        <taxon>Chordata</taxon>
        <taxon>Craniata</taxon>
        <taxon>Vertebrata</taxon>
        <taxon>Euteleostomi</taxon>
        <taxon>Amphibia</taxon>
        <taxon>Batrachia</taxon>
        <taxon>Anura</taxon>
        <taxon>Pelobatoidea</taxon>
        <taxon>Megophryidae</taxon>
        <taxon>Leptobrachium</taxon>
    </lineage>
</organism>
<dbReference type="GO" id="GO:0005737">
    <property type="term" value="C:cytoplasm"/>
    <property type="evidence" value="ECO:0007669"/>
    <property type="project" value="TreeGrafter"/>
</dbReference>
<dbReference type="OrthoDB" id="9424455at2759"/>
<dbReference type="PANTHER" id="PTHR22662">
    <property type="entry name" value="TIRAP"/>
    <property type="match status" value="1"/>
</dbReference>
<dbReference type="Proteomes" id="UP000694569">
    <property type="component" value="Unplaced"/>
</dbReference>
<dbReference type="GO" id="GO:0043123">
    <property type="term" value="P:positive regulation of canonical NF-kappaB signal transduction"/>
    <property type="evidence" value="ECO:0007669"/>
    <property type="project" value="TreeGrafter"/>
</dbReference>
<feature type="compositionally biased region" description="Low complexity" evidence="1">
    <location>
        <begin position="26"/>
        <end position="48"/>
    </location>
</feature>
<dbReference type="InterPro" id="IPR035897">
    <property type="entry name" value="Toll_tir_struct_dom_sf"/>
</dbReference>
<dbReference type="Pfam" id="PF13676">
    <property type="entry name" value="TIR_2"/>
    <property type="match status" value="1"/>
</dbReference>
<evidence type="ECO:0000259" key="2">
    <source>
        <dbReference type="PROSITE" id="PS50104"/>
    </source>
</evidence>
<evidence type="ECO:0000256" key="1">
    <source>
        <dbReference type="SAM" id="MobiDB-lite"/>
    </source>
</evidence>
<dbReference type="GO" id="GO:0005886">
    <property type="term" value="C:plasma membrane"/>
    <property type="evidence" value="ECO:0007669"/>
    <property type="project" value="TreeGrafter"/>
</dbReference>
<keyword evidence="4" id="KW-1185">Reference proteome</keyword>
<feature type="compositionally biased region" description="Polar residues" evidence="1">
    <location>
        <begin position="251"/>
        <end position="392"/>
    </location>
</feature>
<protein>
    <recommendedName>
        <fullName evidence="2">TIR domain-containing protein</fullName>
    </recommendedName>
</protein>
<dbReference type="SUPFAM" id="SSF52200">
    <property type="entry name" value="Toll/Interleukin receptor TIR domain"/>
    <property type="match status" value="1"/>
</dbReference>
<dbReference type="GO" id="GO:0035662">
    <property type="term" value="F:Toll-like receptor 4 binding"/>
    <property type="evidence" value="ECO:0007669"/>
    <property type="project" value="TreeGrafter"/>
</dbReference>
<accession>A0A8C5R0T1</accession>
<dbReference type="GO" id="GO:0032760">
    <property type="term" value="P:positive regulation of tumor necrosis factor production"/>
    <property type="evidence" value="ECO:0007669"/>
    <property type="project" value="TreeGrafter"/>
</dbReference>
<feature type="domain" description="TIR" evidence="2">
    <location>
        <begin position="77"/>
        <end position="207"/>
    </location>
</feature>
<dbReference type="InterPro" id="IPR017279">
    <property type="entry name" value="Tol-interleuk_rcpt_adapt_Tirap"/>
</dbReference>
<dbReference type="GO" id="GO:2000343">
    <property type="term" value="P:positive regulation of chemokine (C-X-C motif) ligand 2 production"/>
    <property type="evidence" value="ECO:0007669"/>
    <property type="project" value="TreeGrafter"/>
</dbReference>
<dbReference type="Ensembl" id="ENSLLET00000047359.1">
    <property type="protein sequence ID" value="ENSLLEP00000045537.1"/>
    <property type="gene ID" value="ENSLLEG00000028912.1"/>
</dbReference>
<proteinExistence type="predicted"/>
<feature type="compositionally biased region" description="Low complexity" evidence="1">
    <location>
        <begin position="236"/>
        <end position="250"/>
    </location>
</feature>
<dbReference type="PROSITE" id="PS50104">
    <property type="entry name" value="TIR"/>
    <property type="match status" value="1"/>
</dbReference>
<sequence length="392" mass="42050">MFGLFKRLLGKDPNKSSLPSSSAGHSRPLSSSAGTLSSSQNVSTHTSSMTPRTVTSSNSGPQEPELFWPKRSVRWDNKYDVYICHSERDLPFAKEMLYFLEGLPEQLRCFLPLRDMDAGGAMVSEMCHGLGNSHCWVMLLTTWFLDDSWCRYQMHQALMKAPGGEGRFIPLMIDLPRSRYPVELSFLCYIRGTSGDHQVFAQLRKCILMYLKKMQNVMSDKAAVPSSERSGHESDVPGSDMGGPSSDSSVRSTEAQGPSSDSSVRSTEAQGPSSDSSVRSTEAQGPSSDSSVRSTEAQGPSSDSSLRSTEAQGPSSDSSVRSTEAQGPSSDSSVRSTEAQGPSSDSSVRSTEAQGPSSDSSVRSTEAQGPSSDSSVRSTEAQGPSSNCSEVP</sequence>
<name>A0A8C5R0T1_9ANUR</name>
<dbReference type="InterPro" id="IPR000157">
    <property type="entry name" value="TIR_dom"/>
</dbReference>
<evidence type="ECO:0000313" key="4">
    <source>
        <dbReference type="Proteomes" id="UP000694569"/>
    </source>
</evidence>
<feature type="compositionally biased region" description="Polar residues" evidence="1">
    <location>
        <begin position="49"/>
        <end position="61"/>
    </location>
</feature>
<dbReference type="GO" id="GO:0034142">
    <property type="term" value="P:toll-like receptor 4 signaling pathway"/>
    <property type="evidence" value="ECO:0007669"/>
    <property type="project" value="TreeGrafter"/>
</dbReference>
<reference evidence="3" key="1">
    <citation type="submission" date="2025-08" db="UniProtKB">
        <authorList>
            <consortium name="Ensembl"/>
        </authorList>
    </citation>
    <scope>IDENTIFICATION</scope>
</reference>
<reference evidence="3" key="2">
    <citation type="submission" date="2025-09" db="UniProtKB">
        <authorList>
            <consortium name="Ensembl"/>
        </authorList>
    </citation>
    <scope>IDENTIFICATION</scope>
</reference>